<dbReference type="GO" id="GO:0006749">
    <property type="term" value="P:glutathione metabolic process"/>
    <property type="evidence" value="ECO:0007669"/>
    <property type="project" value="InterPro"/>
</dbReference>
<dbReference type="PANTHER" id="PTHR43084:SF1">
    <property type="entry name" value="PERSULFIDE DIOXYGENASE ETHE1, MITOCHONDRIAL"/>
    <property type="match status" value="1"/>
</dbReference>
<dbReference type="GO" id="GO:0016787">
    <property type="term" value="F:hydrolase activity"/>
    <property type="evidence" value="ECO:0007669"/>
    <property type="project" value="UniProtKB-KW"/>
</dbReference>
<dbReference type="Pfam" id="PF00581">
    <property type="entry name" value="Rhodanese"/>
    <property type="match status" value="2"/>
</dbReference>
<comment type="caution">
    <text evidence="3">The sequence shown here is derived from an EMBL/GenBank/DDBJ whole genome shotgun (WGS) entry which is preliminary data.</text>
</comment>
<dbReference type="FunFam" id="3.60.15.10:FF:000030">
    <property type="entry name" value="Metallo-beta-lactamase family protein"/>
    <property type="match status" value="1"/>
</dbReference>
<dbReference type="Gene3D" id="3.40.250.10">
    <property type="entry name" value="Rhodanese-like domain"/>
    <property type="match status" value="2"/>
</dbReference>
<dbReference type="InterPro" id="IPR036866">
    <property type="entry name" value="RibonucZ/Hydroxyglut_hydro"/>
</dbReference>
<dbReference type="InterPro" id="IPR044528">
    <property type="entry name" value="POD-like_MBL-fold"/>
</dbReference>
<dbReference type="InterPro" id="IPR051682">
    <property type="entry name" value="Mito_Persulfide_Diox"/>
</dbReference>
<dbReference type="GO" id="GO:0046872">
    <property type="term" value="F:metal ion binding"/>
    <property type="evidence" value="ECO:0007669"/>
    <property type="project" value="UniProtKB-KW"/>
</dbReference>
<evidence type="ECO:0000259" key="2">
    <source>
        <dbReference type="PROSITE" id="PS50206"/>
    </source>
</evidence>
<dbReference type="Gene3D" id="3.60.15.10">
    <property type="entry name" value="Ribonuclease Z/Hydroxyacylglutathione hydrolase-like"/>
    <property type="match status" value="1"/>
</dbReference>
<evidence type="ECO:0000313" key="4">
    <source>
        <dbReference type="Proteomes" id="UP000244180"/>
    </source>
</evidence>
<reference evidence="3 4" key="1">
    <citation type="submission" date="2017-08" db="EMBL/GenBank/DDBJ databases">
        <title>Burning lignite coal seam in the remote Altai Mountains harbors a hydrogen-driven thermophilic microbial community.</title>
        <authorList>
            <person name="Kadnikov V.V."/>
            <person name="Mardanov A.V."/>
            <person name="Ivasenko D."/>
            <person name="Beletsky A.V."/>
            <person name="Karnachuk O.V."/>
            <person name="Ravin N.V."/>
        </authorList>
    </citation>
    <scope>NUCLEOTIDE SEQUENCE [LARGE SCALE GENOMIC DNA]</scope>
    <source>
        <strain evidence="3">AL33</strain>
    </source>
</reference>
<dbReference type="InterPro" id="IPR036873">
    <property type="entry name" value="Rhodanese-like_dom_sf"/>
</dbReference>
<gene>
    <name evidence="3" type="ORF">HSCHL_1663</name>
</gene>
<dbReference type="RefSeq" id="WP_273000067.1">
    <property type="nucleotide sequence ID" value="NZ_PEBV01000013.1"/>
</dbReference>
<dbReference type="GO" id="GO:0070813">
    <property type="term" value="P:hydrogen sulfide metabolic process"/>
    <property type="evidence" value="ECO:0007669"/>
    <property type="project" value="TreeGrafter"/>
</dbReference>
<feature type="domain" description="Rhodanese" evidence="2">
    <location>
        <begin position="280"/>
        <end position="469"/>
    </location>
</feature>
<dbReference type="EMBL" id="PEBV01000013">
    <property type="protein sequence ID" value="PTQ53598.1"/>
    <property type="molecule type" value="Genomic_DNA"/>
</dbReference>
<dbReference type="GO" id="GO:0050313">
    <property type="term" value="F:sulfur dioxygenase activity"/>
    <property type="evidence" value="ECO:0007669"/>
    <property type="project" value="InterPro"/>
</dbReference>
<dbReference type="PANTHER" id="PTHR43084">
    <property type="entry name" value="PERSULFIDE DIOXYGENASE ETHE1"/>
    <property type="match status" value="1"/>
</dbReference>
<keyword evidence="1" id="KW-0479">Metal-binding</keyword>
<accession>A0A2T5GBR8</accession>
<organism evidence="3 4">
    <name type="scientific">Hydrogenibacillus schlegelii</name>
    <name type="common">Bacillus schlegelii</name>
    <dbReference type="NCBI Taxonomy" id="1484"/>
    <lineage>
        <taxon>Bacteria</taxon>
        <taxon>Bacillati</taxon>
        <taxon>Bacillota</taxon>
        <taxon>Bacilli</taxon>
        <taxon>Bacillales</taxon>
        <taxon>Bacillales Family X. Incertae Sedis</taxon>
        <taxon>Hydrogenibacillus</taxon>
    </lineage>
</organism>
<dbReference type="InterPro" id="IPR001279">
    <property type="entry name" value="Metallo-B-lactamas"/>
</dbReference>
<dbReference type="AlphaFoldDB" id="A0A2T5GBR8"/>
<sequence length="485" mass="53287">MLLRTFVDEKLAHYSYLVGCQATGEAIVIDPMRNIEPYLETAAREGVRIVGAAETHIHADFVSGARELADRVGATLYLSDEGDENWKYRYLDGLPHRLLKDGDTIPIGNIRLEVLHTPGHTPEHLSFLLYDLPATQKPIGIFTGDFVFVGDVGRPDLLEAAAGLAGTAVPGARQMFQSLKRFKALPDHLQVWPAHGAGSACGKALGAVPSSTVGYEKLTNWALQIDDEDAFVEALLADQPEAPKYFKHMKRINKEGPALLRELREPVRFGADEKTLARLQAEGVQIVDARPQAAFQEGHLPGSINIPLGKSFTTWAGWLVDYDRPLAVVADEAAEEEIRIALRSIGLDRLEGFIAPADVLARGPEKLDRYANVRPEDVKDRLGDFFILDVRSESERKAGALDGSTHIMLGHLPDRLAEVPKDRPILVHCELGGRSAIAASLLRANGYRAVYNLLGGYAELKQALDRVDAPLNAERLRSDRRLLNA</sequence>
<proteinExistence type="predicted"/>
<dbReference type="Proteomes" id="UP000244180">
    <property type="component" value="Unassembled WGS sequence"/>
</dbReference>
<keyword evidence="3" id="KW-0378">Hydrolase</keyword>
<dbReference type="CDD" id="cd07724">
    <property type="entry name" value="POD-like_MBL-fold"/>
    <property type="match status" value="1"/>
</dbReference>
<evidence type="ECO:0000313" key="3">
    <source>
        <dbReference type="EMBL" id="PTQ53598.1"/>
    </source>
</evidence>
<dbReference type="CDD" id="cd00158">
    <property type="entry name" value="RHOD"/>
    <property type="match status" value="1"/>
</dbReference>
<protein>
    <submittedName>
        <fullName evidence="3">Zn-dependent hydroxyacylglutathione hydrolase / Polysulfide binding protein</fullName>
    </submittedName>
</protein>
<evidence type="ECO:0000256" key="1">
    <source>
        <dbReference type="ARBA" id="ARBA00022723"/>
    </source>
</evidence>
<name>A0A2T5GBR8_HYDSH</name>
<dbReference type="SMART" id="SM00849">
    <property type="entry name" value="Lactamase_B"/>
    <property type="match status" value="1"/>
</dbReference>
<dbReference type="PROSITE" id="PS50206">
    <property type="entry name" value="RHODANESE_3"/>
    <property type="match status" value="1"/>
</dbReference>
<dbReference type="InterPro" id="IPR001763">
    <property type="entry name" value="Rhodanese-like_dom"/>
</dbReference>
<dbReference type="SUPFAM" id="SSF52821">
    <property type="entry name" value="Rhodanese/Cell cycle control phosphatase"/>
    <property type="match status" value="2"/>
</dbReference>
<dbReference type="SMART" id="SM00450">
    <property type="entry name" value="RHOD"/>
    <property type="match status" value="2"/>
</dbReference>
<dbReference type="Pfam" id="PF00753">
    <property type="entry name" value="Lactamase_B"/>
    <property type="match status" value="1"/>
</dbReference>
<dbReference type="SUPFAM" id="SSF56281">
    <property type="entry name" value="Metallo-hydrolase/oxidoreductase"/>
    <property type="match status" value="1"/>
</dbReference>